<evidence type="ECO:0000256" key="10">
    <source>
        <dbReference type="ARBA" id="ARBA00023004"/>
    </source>
</evidence>
<keyword evidence="4 13" id="KW-0349">Heme</keyword>
<comment type="caution">
    <text evidence="16">The sequence shown here is derived from an EMBL/GenBank/DDBJ whole genome shotgun (WGS) entry which is preliminary data.</text>
</comment>
<accession>A0A921JH76</accession>
<feature type="domain" description="Cytochrome c" evidence="15">
    <location>
        <begin position="209"/>
        <end position="330"/>
    </location>
</feature>
<evidence type="ECO:0000256" key="6">
    <source>
        <dbReference type="ARBA" id="ARBA00022729"/>
    </source>
</evidence>
<keyword evidence="8" id="KW-0249">Electron transport</keyword>
<evidence type="ECO:0000256" key="3">
    <source>
        <dbReference type="ARBA" id="ARBA00022448"/>
    </source>
</evidence>
<evidence type="ECO:0000256" key="12">
    <source>
        <dbReference type="ARBA" id="ARBA00073576"/>
    </source>
</evidence>
<dbReference type="InterPro" id="IPR051395">
    <property type="entry name" value="Cytochrome_c_Peroxidase/MauG"/>
</dbReference>
<dbReference type="GO" id="GO:0020037">
    <property type="term" value="F:heme binding"/>
    <property type="evidence" value="ECO:0007669"/>
    <property type="project" value="InterPro"/>
</dbReference>
<name>A0A921JH76_9HYPH</name>
<dbReference type="PIRSF" id="PIRSF000294">
    <property type="entry name" value="Cytochrome-c_peroxidase"/>
    <property type="match status" value="1"/>
</dbReference>
<keyword evidence="10 14" id="KW-0408">Iron</keyword>
<dbReference type="GO" id="GO:0042597">
    <property type="term" value="C:periplasmic space"/>
    <property type="evidence" value="ECO:0007669"/>
    <property type="project" value="UniProtKB-SubCell"/>
</dbReference>
<dbReference type="InterPro" id="IPR004852">
    <property type="entry name" value="Di-haem_cyt_c_peroxidsae"/>
</dbReference>
<keyword evidence="6" id="KW-0732">Signal</keyword>
<dbReference type="FunFam" id="1.10.760.10:FF:000019">
    <property type="entry name" value="Di-heme cytochrome C peroxidase"/>
    <property type="match status" value="1"/>
</dbReference>
<feature type="binding site" description="axial binding residue" evidence="14">
    <location>
        <position position="80"/>
    </location>
    <ligand>
        <name>heme c</name>
        <dbReference type="ChEBI" id="CHEBI:61717"/>
        <label>1</label>
    </ligand>
    <ligandPart>
        <name>Fe</name>
        <dbReference type="ChEBI" id="CHEBI:18248"/>
    </ligandPart>
</feature>
<organism evidence="16 17">
    <name type="scientific">Methylorubrum populi</name>
    <dbReference type="NCBI Taxonomy" id="223967"/>
    <lineage>
        <taxon>Bacteria</taxon>
        <taxon>Pseudomonadati</taxon>
        <taxon>Pseudomonadota</taxon>
        <taxon>Alphaproteobacteria</taxon>
        <taxon>Hyphomicrobiales</taxon>
        <taxon>Methylobacteriaceae</taxon>
        <taxon>Methylorubrum</taxon>
    </lineage>
</organism>
<evidence type="ECO:0000256" key="5">
    <source>
        <dbReference type="ARBA" id="ARBA00022723"/>
    </source>
</evidence>
<dbReference type="Pfam" id="PF00034">
    <property type="entry name" value="Cytochrom_C"/>
    <property type="match status" value="1"/>
</dbReference>
<evidence type="ECO:0000256" key="8">
    <source>
        <dbReference type="ARBA" id="ARBA00022982"/>
    </source>
</evidence>
<gene>
    <name evidence="16" type="ORF">K8W01_19500</name>
</gene>
<dbReference type="PANTHER" id="PTHR30600">
    <property type="entry name" value="CYTOCHROME C PEROXIDASE-RELATED"/>
    <property type="match status" value="1"/>
</dbReference>
<evidence type="ECO:0000256" key="7">
    <source>
        <dbReference type="ARBA" id="ARBA00022764"/>
    </source>
</evidence>
<reference evidence="16" key="1">
    <citation type="journal article" date="2021" name="PeerJ">
        <title>Extensive microbial diversity within the chicken gut microbiome revealed by metagenomics and culture.</title>
        <authorList>
            <person name="Gilroy R."/>
            <person name="Ravi A."/>
            <person name="Getino M."/>
            <person name="Pursley I."/>
            <person name="Horton D.L."/>
            <person name="Alikhan N.F."/>
            <person name="Baker D."/>
            <person name="Gharbi K."/>
            <person name="Hall N."/>
            <person name="Watson M."/>
            <person name="Adriaenssens E.M."/>
            <person name="Foster-Nyarko E."/>
            <person name="Jarju S."/>
            <person name="Secka A."/>
            <person name="Antonio M."/>
            <person name="Oren A."/>
            <person name="Chaudhuri R.R."/>
            <person name="La Ragione R."/>
            <person name="Hildebrand F."/>
            <person name="Pallen M.J."/>
        </authorList>
    </citation>
    <scope>NUCLEOTIDE SEQUENCE</scope>
    <source>
        <strain evidence="16">316</strain>
    </source>
</reference>
<evidence type="ECO:0000313" key="16">
    <source>
        <dbReference type="EMBL" id="HJE25839.1"/>
    </source>
</evidence>
<protein>
    <recommendedName>
        <fullName evidence="12">Methylamine utilization protein MauG</fullName>
    </recommendedName>
</protein>
<dbReference type="InterPro" id="IPR009056">
    <property type="entry name" value="Cyt_c-like_dom"/>
</dbReference>
<dbReference type="GO" id="GO:0046872">
    <property type="term" value="F:metal ion binding"/>
    <property type="evidence" value="ECO:0007669"/>
    <property type="project" value="UniProtKB-KW"/>
</dbReference>
<keyword evidence="5 14" id="KW-0479">Metal-binding</keyword>
<proteinExistence type="predicted"/>
<evidence type="ECO:0000259" key="15">
    <source>
        <dbReference type="PROSITE" id="PS51007"/>
    </source>
</evidence>
<feature type="domain" description="Cytochrome c" evidence="15">
    <location>
        <begin position="54"/>
        <end position="193"/>
    </location>
</feature>
<dbReference type="Pfam" id="PF03150">
    <property type="entry name" value="CCP_MauG"/>
    <property type="match status" value="1"/>
</dbReference>
<comment type="subcellular location">
    <subcellularLocation>
        <location evidence="1">Periplasm</location>
    </subcellularLocation>
</comment>
<feature type="binding site" description="axial binding residue" evidence="14">
    <location>
        <position position="228"/>
    </location>
    <ligand>
        <name>heme c</name>
        <dbReference type="ChEBI" id="CHEBI:61717"/>
        <label>2</label>
    </ligand>
    <ligandPart>
        <name>Fe</name>
        <dbReference type="ChEBI" id="CHEBI:18248"/>
    </ligandPart>
</feature>
<dbReference type="PANTHER" id="PTHR30600:SF13">
    <property type="entry name" value="METHYLAMINE UTILIZATION PROTEIN"/>
    <property type="match status" value="1"/>
</dbReference>
<evidence type="ECO:0000256" key="1">
    <source>
        <dbReference type="ARBA" id="ARBA00004418"/>
    </source>
</evidence>
<feature type="binding site" description="covalent" evidence="13">
    <location>
        <position position="227"/>
    </location>
    <ligand>
        <name>heme c</name>
        <dbReference type="ChEBI" id="CHEBI:61717"/>
        <label>2</label>
    </ligand>
</feature>
<evidence type="ECO:0000256" key="9">
    <source>
        <dbReference type="ARBA" id="ARBA00023002"/>
    </source>
</evidence>
<feature type="binding site" description="covalent" evidence="13">
    <location>
        <position position="224"/>
    </location>
    <ligand>
        <name>heme c</name>
        <dbReference type="ChEBI" id="CHEBI:61717"/>
        <label>2</label>
    </ligand>
</feature>
<dbReference type="Gene3D" id="1.10.760.10">
    <property type="entry name" value="Cytochrome c-like domain"/>
    <property type="match status" value="2"/>
</dbReference>
<comment type="function">
    <text evidence="11">Involved in methylamine metabolism. Essential for the maturation of the beta subunit of MADH, presumably via a step in the biosynthesis of tryptophan tryptophylquinone (TTQ), the cofactor of MADH.</text>
</comment>
<evidence type="ECO:0000256" key="13">
    <source>
        <dbReference type="PIRSR" id="PIRSR000294-1"/>
    </source>
</evidence>
<comment type="pathway">
    <text evidence="2">One-carbon metabolism; methylamine degradation.</text>
</comment>
<reference evidence="16" key="2">
    <citation type="submission" date="2021-09" db="EMBL/GenBank/DDBJ databases">
        <authorList>
            <person name="Gilroy R."/>
        </authorList>
    </citation>
    <scope>NUCLEOTIDE SEQUENCE</scope>
    <source>
        <strain evidence="16">316</strain>
    </source>
</reference>
<dbReference type="InterPro" id="IPR036909">
    <property type="entry name" value="Cyt_c-like_dom_sf"/>
</dbReference>
<keyword evidence="3" id="KW-0813">Transport</keyword>
<dbReference type="InterPro" id="IPR026259">
    <property type="entry name" value="MauG/Cytc_peroxidase"/>
</dbReference>
<keyword evidence="7" id="KW-0574">Periplasm</keyword>
<dbReference type="AlphaFoldDB" id="A0A921JH76"/>
<dbReference type="GO" id="GO:0009055">
    <property type="term" value="F:electron transfer activity"/>
    <property type="evidence" value="ECO:0007669"/>
    <property type="project" value="InterPro"/>
</dbReference>
<comment type="PTM">
    <text evidence="13">Binds 2 heme groups per subunit.</text>
</comment>
<evidence type="ECO:0000256" key="11">
    <source>
        <dbReference type="ARBA" id="ARBA00058991"/>
    </source>
</evidence>
<dbReference type="Proteomes" id="UP000742631">
    <property type="component" value="Unassembled WGS sequence"/>
</dbReference>
<comment type="cofactor">
    <cofactor evidence="13">
        <name>heme</name>
        <dbReference type="ChEBI" id="CHEBI:30413"/>
    </cofactor>
    <text evidence="13">Binds 2 heme groups.</text>
</comment>
<evidence type="ECO:0000256" key="14">
    <source>
        <dbReference type="PIRSR" id="PIRSR000294-2"/>
    </source>
</evidence>
<feature type="binding site" description="covalent" evidence="13">
    <location>
        <position position="76"/>
    </location>
    <ligand>
        <name>heme c</name>
        <dbReference type="ChEBI" id="CHEBI:61717"/>
        <label>1</label>
    </ligand>
</feature>
<dbReference type="EMBL" id="DYYG01000063">
    <property type="protein sequence ID" value="HJE25839.1"/>
    <property type="molecule type" value="Genomic_DNA"/>
</dbReference>
<evidence type="ECO:0000256" key="4">
    <source>
        <dbReference type="ARBA" id="ARBA00022617"/>
    </source>
</evidence>
<evidence type="ECO:0000256" key="2">
    <source>
        <dbReference type="ARBA" id="ARBA00004856"/>
    </source>
</evidence>
<sequence>MARINVGVIATLLTISLESWAVATTGKPDLASKLAEFRRPDAIPFPKENPYRAAKAELGRSLFFDPILSRDGERTCATCHIPGQDWTDANPKAPRNDGGSMDFRTPTLINAAWIDGIYGWDGKFRGLEVVARTPLTSPSNMNMPPEEMVRRLSADPAYVAAFTKAFPHGGPPVTQERVDQALATFQRLIVSGKAPFDRWVEGDPQAVDASAKRGFDLFTGKAHCAACHSSWAFTDGSFHDIGVAKGNDIGRARFFPTSTALRYAFKTPTLRNVSGRAPYMHDGSLATLDAVIDLYDRGGIERPSRSRDIRPLNLSPQEKADLLAFLKTLDDDRSADVAFRPFDPEPPRP</sequence>
<evidence type="ECO:0000313" key="17">
    <source>
        <dbReference type="Proteomes" id="UP000742631"/>
    </source>
</evidence>
<dbReference type="PROSITE" id="PS51007">
    <property type="entry name" value="CYTC"/>
    <property type="match status" value="2"/>
</dbReference>
<dbReference type="GO" id="GO:0004130">
    <property type="term" value="F:cytochrome-c peroxidase activity"/>
    <property type="evidence" value="ECO:0007669"/>
    <property type="project" value="TreeGrafter"/>
</dbReference>
<feature type="binding site" description="covalent" evidence="13">
    <location>
        <position position="79"/>
    </location>
    <ligand>
        <name>heme c</name>
        <dbReference type="ChEBI" id="CHEBI:61717"/>
        <label>1</label>
    </ligand>
</feature>
<keyword evidence="9" id="KW-0560">Oxidoreductase</keyword>
<dbReference type="SUPFAM" id="SSF46626">
    <property type="entry name" value="Cytochrome c"/>
    <property type="match status" value="2"/>
</dbReference>